<dbReference type="SUPFAM" id="SSF54211">
    <property type="entry name" value="Ribosomal protein S5 domain 2-like"/>
    <property type="match status" value="1"/>
</dbReference>
<dbReference type="InterPro" id="IPR014721">
    <property type="entry name" value="Ribsml_uS5_D2-typ_fold_subgr"/>
</dbReference>
<dbReference type="InterPro" id="IPR020539">
    <property type="entry name" value="RNase_P_CS"/>
</dbReference>
<keyword evidence="3 7" id="KW-0540">Nuclease</keyword>
<evidence type="ECO:0000256" key="1">
    <source>
        <dbReference type="ARBA" id="ARBA00002663"/>
    </source>
</evidence>
<dbReference type="RefSeq" id="WP_260794399.1">
    <property type="nucleotide sequence ID" value="NZ_CP093313.1"/>
</dbReference>
<dbReference type="GO" id="GO:0001682">
    <property type="term" value="P:tRNA 5'-leader removal"/>
    <property type="evidence" value="ECO:0007669"/>
    <property type="project" value="UniProtKB-UniRule"/>
</dbReference>
<organism evidence="10 11">
    <name type="scientific">Occallatibacter riparius</name>
    <dbReference type="NCBI Taxonomy" id="1002689"/>
    <lineage>
        <taxon>Bacteria</taxon>
        <taxon>Pseudomonadati</taxon>
        <taxon>Acidobacteriota</taxon>
        <taxon>Terriglobia</taxon>
        <taxon>Terriglobales</taxon>
        <taxon>Acidobacteriaceae</taxon>
        <taxon>Occallatibacter</taxon>
    </lineage>
</organism>
<dbReference type="KEGG" id="orp:MOP44_02890"/>
<dbReference type="GO" id="GO:0000049">
    <property type="term" value="F:tRNA binding"/>
    <property type="evidence" value="ECO:0007669"/>
    <property type="project" value="UniProtKB-UniRule"/>
</dbReference>
<comment type="function">
    <text evidence="1 7">RNaseP catalyzes the removal of the 5'-leader sequence from pre-tRNA to produce the mature 5'-terminus. It can also cleave other RNA substrates such as 4.5S RNA. The protein component plays an auxiliary but essential role in vivo by binding to the 5'-leader sequence and broadening the substrate specificity of the ribozyme.</text>
</comment>
<gene>
    <name evidence="7 10" type="primary">rnpA</name>
    <name evidence="10" type="ORF">MOP44_02890</name>
</gene>
<protein>
    <recommendedName>
        <fullName evidence="7 8">Ribonuclease P protein component</fullName>
        <shortName evidence="7">RNase P protein</shortName>
        <shortName evidence="7">RNaseP protein</shortName>
        <ecNumber evidence="7 8">3.1.26.5</ecNumber>
    </recommendedName>
    <alternativeName>
        <fullName evidence="7">Protein C5</fullName>
    </alternativeName>
</protein>
<comment type="subunit">
    <text evidence="7">Consists of a catalytic RNA component (M1 or rnpB) and a protein subunit.</text>
</comment>
<evidence type="ECO:0000313" key="11">
    <source>
        <dbReference type="Proteomes" id="UP001059380"/>
    </source>
</evidence>
<proteinExistence type="inferred from homology"/>
<evidence type="ECO:0000256" key="8">
    <source>
        <dbReference type="NCBIfam" id="TIGR00188"/>
    </source>
</evidence>
<dbReference type="HAMAP" id="MF_00227">
    <property type="entry name" value="RNase_P"/>
    <property type="match status" value="1"/>
</dbReference>
<keyword evidence="4 7" id="KW-0255">Endonuclease</keyword>
<dbReference type="GO" id="GO:0004526">
    <property type="term" value="F:ribonuclease P activity"/>
    <property type="evidence" value="ECO:0007669"/>
    <property type="project" value="UniProtKB-UniRule"/>
</dbReference>
<dbReference type="PANTHER" id="PTHR33992">
    <property type="entry name" value="RIBONUCLEASE P PROTEIN COMPONENT"/>
    <property type="match status" value="1"/>
</dbReference>
<dbReference type="Gene3D" id="3.30.230.10">
    <property type="match status" value="1"/>
</dbReference>
<dbReference type="GO" id="GO:0030677">
    <property type="term" value="C:ribonuclease P complex"/>
    <property type="evidence" value="ECO:0007669"/>
    <property type="project" value="TreeGrafter"/>
</dbReference>
<comment type="similarity">
    <text evidence="7">Belongs to the RnpA family.</text>
</comment>
<keyword evidence="5 7" id="KW-0378">Hydrolase</keyword>
<dbReference type="InterPro" id="IPR020568">
    <property type="entry name" value="Ribosomal_Su5_D2-typ_SF"/>
</dbReference>
<reference evidence="10" key="1">
    <citation type="submission" date="2021-04" db="EMBL/GenBank/DDBJ databases">
        <title>Phylogenetic analysis of Acidobacteriaceae.</title>
        <authorList>
            <person name="Qiu L."/>
            <person name="Zhang Q."/>
        </authorList>
    </citation>
    <scope>NUCLEOTIDE SEQUENCE</scope>
    <source>
        <strain evidence="10">DSM 25168</strain>
    </source>
</reference>
<dbReference type="NCBIfam" id="TIGR00188">
    <property type="entry name" value="rnpA"/>
    <property type="match status" value="1"/>
</dbReference>
<comment type="catalytic activity">
    <reaction evidence="7">
        <text>Endonucleolytic cleavage of RNA, removing 5'-extranucleotides from tRNA precursor.</text>
        <dbReference type="EC" id="3.1.26.5"/>
    </reaction>
</comment>
<evidence type="ECO:0000313" key="10">
    <source>
        <dbReference type="EMBL" id="UWZ84893.1"/>
    </source>
</evidence>
<keyword evidence="11" id="KW-1185">Reference proteome</keyword>
<dbReference type="InterPro" id="IPR000100">
    <property type="entry name" value="RNase_P"/>
</dbReference>
<name>A0A9J7BV53_9BACT</name>
<keyword evidence="2 7" id="KW-0819">tRNA processing</keyword>
<evidence type="ECO:0000256" key="5">
    <source>
        <dbReference type="ARBA" id="ARBA00022801"/>
    </source>
</evidence>
<dbReference type="EMBL" id="CP093313">
    <property type="protein sequence ID" value="UWZ84893.1"/>
    <property type="molecule type" value="Genomic_DNA"/>
</dbReference>
<evidence type="ECO:0000256" key="3">
    <source>
        <dbReference type="ARBA" id="ARBA00022722"/>
    </source>
</evidence>
<keyword evidence="6 7" id="KW-0694">RNA-binding</keyword>
<dbReference type="GO" id="GO:0042781">
    <property type="term" value="F:3'-tRNA processing endoribonuclease activity"/>
    <property type="evidence" value="ECO:0007669"/>
    <property type="project" value="TreeGrafter"/>
</dbReference>
<dbReference type="EC" id="3.1.26.5" evidence="7 8"/>
<dbReference type="PANTHER" id="PTHR33992:SF1">
    <property type="entry name" value="RIBONUCLEASE P PROTEIN COMPONENT"/>
    <property type="match status" value="1"/>
</dbReference>
<evidence type="ECO:0000256" key="2">
    <source>
        <dbReference type="ARBA" id="ARBA00022694"/>
    </source>
</evidence>
<evidence type="ECO:0000256" key="7">
    <source>
        <dbReference type="HAMAP-Rule" id="MF_00227"/>
    </source>
</evidence>
<dbReference type="Pfam" id="PF00825">
    <property type="entry name" value="Ribonuclease_P"/>
    <property type="match status" value="1"/>
</dbReference>
<evidence type="ECO:0000256" key="4">
    <source>
        <dbReference type="ARBA" id="ARBA00022759"/>
    </source>
</evidence>
<evidence type="ECO:0000256" key="9">
    <source>
        <dbReference type="SAM" id="MobiDB-lite"/>
    </source>
</evidence>
<sequence length="137" mass="15607">MTTPANAAEPKQSLAGARLRKHADYQRAYTAAGRKRQSSSMSWFMAPQPESPDGHPRIGLTAGKVLGKAHERNRIKRRMREALRRHLDLIPHGVDLIFHPRRTVLTIEFTKLEAELVRILTQARTESQRKRQPAPSQ</sequence>
<evidence type="ECO:0000256" key="6">
    <source>
        <dbReference type="ARBA" id="ARBA00022884"/>
    </source>
</evidence>
<dbReference type="Proteomes" id="UP001059380">
    <property type="component" value="Chromosome"/>
</dbReference>
<feature type="region of interest" description="Disordered" evidence="9">
    <location>
        <begin position="1"/>
        <end position="20"/>
    </location>
</feature>
<dbReference type="AlphaFoldDB" id="A0A9J7BV53"/>
<feature type="region of interest" description="Disordered" evidence="9">
    <location>
        <begin position="30"/>
        <end position="65"/>
    </location>
</feature>
<accession>A0A9J7BV53</accession>
<dbReference type="PROSITE" id="PS00648">
    <property type="entry name" value="RIBONUCLEASE_P"/>
    <property type="match status" value="1"/>
</dbReference>